<accession>A0A9Y2KW17</accession>
<dbReference type="Pfam" id="PF11367">
    <property type="entry name" value="Tail_completion_gp17"/>
    <property type="match status" value="1"/>
</dbReference>
<dbReference type="EMBL" id="CP127247">
    <property type="protein sequence ID" value="WIY23350.1"/>
    <property type="molecule type" value="Genomic_DNA"/>
</dbReference>
<sequence>MQRAFRAILQGAPTVTAFCGGRIDWGARLPDDPYPAILMHLIGDVAGHTLTGSDGLSRGRVQVDCYAEGYADAADLATAVGLVLDGYRQDGFRGIFLDARRDSTERGANEADRPFRVTMDFLTKWRSSNV</sequence>
<dbReference type="InterPro" id="IPR021508">
    <property type="entry name" value="Gp17-like"/>
</dbReference>
<dbReference type="KEGG" id="ppso:QPJ95_11805"/>
<reference evidence="1 2" key="1">
    <citation type="submission" date="2023-06" db="EMBL/GenBank/DDBJ databases">
        <title>Parasedimentitalea psychrophila sp. nov., a psychrophilic bacterium isolated from deep-sea sediment.</title>
        <authorList>
            <person name="Li A."/>
        </authorList>
    </citation>
    <scope>NUCLEOTIDE SEQUENCE [LARGE SCALE GENOMIC DNA]</scope>
    <source>
        <strain evidence="1 2">QS115</strain>
    </source>
</reference>
<dbReference type="RefSeq" id="WP_270921154.1">
    <property type="nucleotide sequence ID" value="NZ_CP127247.1"/>
</dbReference>
<keyword evidence="2" id="KW-1185">Reference proteome</keyword>
<gene>
    <name evidence="1" type="ORF">QPJ95_11805</name>
</gene>
<name>A0A9Y2KW17_9RHOB</name>
<evidence type="ECO:0000313" key="1">
    <source>
        <dbReference type="EMBL" id="WIY23350.1"/>
    </source>
</evidence>
<protein>
    <submittedName>
        <fullName evidence="1">DUF3168 domain-containing protein</fullName>
    </submittedName>
</protein>
<dbReference type="AlphaFoldDB" id="A0A9Y2KW17"/>
<organism evidence="1 2">
    <name type="scientific">Parasedimentitalea psychrophila</name>
    <dbReference type="NCBI Taxonomy" id="2997337"/>
    <lineage>
        <taxon>Bacteria</taxon>
        <taxon>Pseudomonadati</taxon>
        <taxon>Pseudomonadota</taxon>
        <taxon>Alphaproteobacteria</taxon>
        <taxon>Rhodobacterales</taxon>
        <taxon>Paracoccaceae</taxon>
        <taxon>Parasedimentitalea</taxon>
    </lineage>
</organism>
<evidence type="ECO:0000313" key="2">
    <source>
        <dbReference type="Proteomes" id="UP001238334"/>
    </source>
</evidence>
<dbReference type="Proteomes" id="UP001238334">
    <property type="component" value="Chromosome"/>
</dbReference>
<proteinExistence type="predicted"/>